<keyword evidence="1" id="KW-0472">Membrane</keyword>
<feature type="transmembrane region" description="Helical" evidence="1">
    <location>
        <begin position="204"/>
        <end position="223"/>
    </location>
</feature>
<name>A0ABV0N6J7_9TELE</name>
<dbReference type="EMBL" id="JAHRIO010029562">
    <property type="protein sequence ID" value="MEQ2167027.1"/>
    <property type="molecule type" value="Genomic_DNA"/>
</dbReference>
<evidence type="ECO:0000313" key="3">
    <source>
        <dbReference type="Proteomes" id="UP001476798"/>
    </source>
</evidence>
<proteinExistence type="predicted"/>
<gene>
    <name evidence="2" type="ORF">GOODEAATRI_034612</name>
</gene>
<organism evidence="2 3">
    <name type="scientific">Goodea atripinnis</name>
    <dbReference type="NCBI Taxonomy" id="208336"/>
    <lineage>
        <taxon>Eukaryota</taxon>
        <taxon>Metazoa</taxon>
        <taxon>Chordata</taxon>
        <taxon>Craniata</taxon>
        <taxon>Vertebrata</taxon>
        <taxon>Euteleostomi</taxon>
        <taxon>Actinopterygii</taxon>
        <taxon>Neopterygii</taxon>
        <taxon>Teleostei</taxon>
        <taxon>Neoteleostei</taxon>
        <taxon>Acanthomorphata</taxon>
        <taxon>Ovalentaria</taxon>
        <taxon>Atherinomorphae</taxon>
        <taxon>Cyprinodontiformes</taxon>
        <taxon>Goodeidae</taxon>
        <taxon>Goodea</taxon>
    </lineage>
</organism>
<evidence type="ECO:0000313" key="2">
    <source>
        <dbReference type="EMBL" id="MEQ2167027.1"/>
    </source>
</evidence>
<reference evidence="2 3" key="1">
    <citation type="submission" date="2021-06" db="EMBL/GenBank/DDBJ databases">
        <authorList>
            <person name="Palmer J.M."/>
        </authorList>
    </citation>
    <scope>NUCLEOTIDE SEQUENCE [LARGE SCALE GENOMIC DNA]</scope>
    <source>
        <strain evidence="2 3">GA_2019</strain>
        <tissue evidence="2">Muscle</tissue>
    </source>
</reference>
<accession>A0ABV0N6J7</accession>
<protein>
    <submittedName>
        <fullName evidence="2">Uncharacterized protein</fullName>
    </submittedName>
</protein>
<evidence type="ECO:0000256" key="1">
    <source>
        <dbReference type="SAM" id="Phobius"/>
    </source>
</evidence>
<sequence>MESFHLLNMCSEFKGLMSSCLQVHPSAQAVGEVCAGARGQHRPRSSCSRTTPASCEGAVLGLGGARTALLLQPPRGAAARPIPQPPPPLCPDQAQVSILPSTSSAQLPRPPPVVPRTTTYRRRKAAEAAAAAKGLVLPKQKRKQQQQQHYLCRKGNQPKRLDTGHTRIGGVTYCATFGGKSVEEWRKEVKDKEGTRHNHVLRNYYNYIIFIFILVDYYKLYIIL</sequence>
<keyword evidence="1" id="KW-1133">Transmembrane helix</keyword>
<keyword evidence="3" id="KW-1185">Reference proteome</keyword>
<keyword evidence="1" id="KW-0812">Transmembrane</keyword>
<dbReference type="Proteomes" id="UP001476798">
    <property type="component" value="Unassembled WGS sequence"/>
</dbReference>
<comment type="caution">
    <text evidence="2">The sequence shown here is derived from an EMBL/GenBank/DDBJ whole genome shotgun (WGS) entry which is preliminary data.</text>
</comment>